<keyword evidence="2" id="KW-1185">Reference proteome</keyword>
<dbReference type="OrthoDB" id="2166423at2"/>
<dbReference type="Proteomes" id="UP000051576">
    <property type="component" value="Unassembled WGS sequence"/>
</dbReference>
<dbReference type="InterPro" id="IPR013321">
    <property type="entry name" value="Arc_rbn_hlx_hlx"/>
</dbReference>
<dbReference type="eggNOG" id="ENOG5030AWM">
    <property type="taxonomic scope" value="Bacteria"/>
</dbReference>
<evidence type="ECO:0000313" key="1">
    <source>
        <dbReference type="EMBL" id="KRM88564.1"/>
    </source>
</evidence>
<dbReference type="AlphaFoldDB" id="A0A0R2CEX3"/>
<reference evidence="1 2" key="1">
    <citation type="journal article" date="2015" name="Genome Announc.">
        <title>Expanding the biotechnology potential of lactobacilli through comparative genomics of 213 strains and associated genera.</title>
        <authorList>
            <person name="Sun Z."/>
            <person name="Harris H.M."/>
            <person name="McCann A."/>
            <person name="Guo C."/>
            <person name="Argimon S."/>
            <person name="Zhang W."/>
            <person name="Yang X."/>
            <person name="Jeffery I.B."/>
            <person name="Cooney J.C."/>
            <person name="Kagawa T.F."/>
            <person name="Liu W."/>
            <person name="Song Y."/>
            <person name="Salvetti E."/>
            <person name="Wrobel A."/>
            <person name="Rasinkangas P."/>
            <person name="Parkhill J."/>
            <person name="Rea M.C."/>
            <person name="O'Sullivan O."/>
            <person name="Ritari J."/>
            <person name="Douillard F.P."/>
            <person name="Paul Ross R."/>
            <person name="Yang R."/>
            <person name="Briner A.E."/>
            <person name="Felis G.E."/>
            <person name="de Vos W.M."/>
            <person name="Barrangou R."/>
            <person name="Klaenhammer T.R."/>
            <person name="Caufield P.W."/>
            <person name="Cui Y."/>
            <person name="Zhang H."/>
            <person name="O'Toole P.W."/>
        </authorList>
    </citation>
    <scope>NUCLEOTIDE SEQUENCE [LARGE SCALE GENOMIC DNA]</scope>
    <source>
        <strain evidence="1 2">DSM 20605</strain>
    </source>
</reference>
<dbReference type="PATRIC" id="fig|1133569.4.peg.1177"/>
<protein>
    <submittedName>
        <fullName evidence="1">Uncharacterized protein</fullName>
    </submittedName>
</protein>
<dbReference type="RefSeq" id="WP_010580389.1">
    <property type="nucleotide sequence ID" value="NZ_AHYZ01000078.1"/>
</dbReference>
<dbReference type="GO" id="GO:0006355">
    <property type="term" value="P:regulation of DNA-templated transcription"/>
    <property type="evidence" value="ECO:0007669"/>
    <property type="project" value="InterPro"/>
</dbReference>
<evidence type="ECO:0000313" key="2">
    <source>
        <dbReference type="Proteomes" id="UP000051576"/>
    </source>
</evidence>
<accession>A0A0R2CEX3</accession>
<sequence>MVYQNKFGKDIFKNEKDRLNAYCAYYAIDQYQLEKDPSLLEYVIKHQKILDDLIRGYEEMGPLNKKICSEFVSCECEVKLTKK</sequence>
<dbReference type="EMBL" id="AYYX01000029">
    <property type="protein sequence ID" value="KRM88564.1"/>
    <property type="molecule type" value="Genomic_DNA"/>
</dbReference>
<comment type="caution">
    <text evidence="1">The sequence shown here is derived from an EMBL/GenBank/DDBJ whole genome shotgun (WGS) entry which is preliminary data.</text>
</comment>
<proteinExistence type="predicted"/>
<dbReference type="STRING" id="1133569.FD21_GL001048"/>
<organism evidence="1 2">
    <name type="scientific">Liquorilactobacillus vini DSM 20605</name>
    <dbReference type="NCBI Taxonomy" id="1133569"/>
    <lineage>
        <taxon>Bacteria</taxon>
        <taxon>Bacillati</taxon>
        <taxon>Bacillota</taxon>
        <taxon>Bacilli</taxon>
        <taxon>Lactobacillales</taxon>
        <taxon>Lactobacillaceae</taxon>
        <taxon>Liquorilactobacillus</taxon>
    </lineage>
</organism>
<dbReference type="Gene3D" id="1.10.1220.10">
    <property type="entry name" value="Met repressor-like"/>
    <property type="match status" value="1"/>
</dbReference>
<name>A0A0R2CEX3_9LACO</name>
<gene>
    <name evidence="1" type="ORF">FD21_GL001048</name>
</gene>